<gene>
    <name evidence="1" type="ORF">ACM15_26165</name>
</gene>
<dbReference type="PATRIC" id="fig|328812.4.peg.1366"/>
<evidence type="ECO:0000313" key="2">
    <source>
        <dbReference type="Proteomes" id="UP000036166"/>
    </source>
</evidence>
<feature type="non-terminal residue" evidence="1">
    <location>
        <position position="1"/>
    </location>
</feature>
<comment type="caution">
    <text evidence="1">The sequence shown here is derived from an EMBL/GenBank/DDBJ whole genome shotgun (WGS) entry which is preliminary data.</text>
</comment>
<dbReference type="Pfam" id="PF10626">
    <property type="entry name" value="TraO"/>
    <property type="match status" value="1"/>
</dbReference>
<reference evidence="1 2" key="1">
    <citation type="submission" date="2015-06" db="EMBL/GenBank/DDBJ databases">
        <title>Draft Genome Sequence of Parabacteroides goldsteinii with Putative Novel Metallo-Beta-Lactamases Isolated from a Blood Culture from a Human Patient.</title>
        <authorList>
            <person name="Krogh T.J."/>
            <person name="Agergaard C.N."/>
            <person name="Moller-Jensen J."/>
            <person name="Justesen U.S."/>
        </authorList>
    </citation>
    <scope>NUCLEOTIDE SEQUENCE [LARGE SCALE GENOMIC DNA]</scope>
    <source>
        <strain evidence="1 2">910340</strain>
    </source>
</reference>
<organism evidence="1 2">
    <name type="scientific">Parabacteroides goldsteinii</name>
    <dbReference type="NCBI Taxonomy" id="328812"/>
    <lineage>
        <taxon>Bacteria</taxon>
        <taxon>Pseudomonadati</taxon>
        <taxon>Bacteroidota</taxon>
        <taxon>Bacteroidia</taxon>
        <taxon>Bacteroidales</taxon>
        <taxon>Tannerellaceae</taxon>
        <taxon>Parabacteroides</taxon>
    </lineage>
</organism>
<evidence type="ECO:0000313" key="1">
    <source>
        <dbReference type="EMBL" id="KMM30777.1"/>
    </source>
</evidence>
<sequence length="184" mass="20876">GLCLLLSDGAHAQRALPAMRGLEIRGGMADGFYTRDSRSETGYWFGLAMSRYAKNADKWVFGAEFLNRYYPYKSERIPVAQFTAEGGYYYKFLADPSRTFFFYLGGSALAGYESVNRGERRLYDGSTLRHRDRFLYGGAVTLEVDAYLTDRIILSLTGRERILWGTTTGHFHAQFGLGVKFIIH</sequence>
<name>A0A0J6F7K5_9BACT</name>
<protein>
    <submittedName>
        <fullName evidence="1">Conjugal transfer protein TraO</fullName>
    </submittedName>
</protein>
<proteinExistence type="predicted"/>
<dbReference type="EMBL" id="LFJV01000153">
    <property type="protein sequence ID" value="KMM30777.1"/>
    <property type="molecule type" value="Genomic_DNA"/>
</dbReference>
<accession>A0A0J6F7K5</accession>
<dbReference type="InterPro" id="IPR018899">
    <property type="entry name" value="Conjug_transposon_Tra0"/>
</dbReference>
<dbReference type="RefSeq" id="WP_048318035.1">
    <property type="nucleotide sequence ID" value="NZ_LFJV01000153.1"/>
</dbReference>
<dbReference type="Proteomes" id="UP000036166">
    <property type="component" value="Unassembled WGS sequence"/>
</dbReference>
<dbReference type="AlphaFoldDB" id="A0A0J6F7K5"/>